<dbReference type="GO" id="GO:0003899">
    <property type="term" value="F:DNA-directed RNA polymerase activity"/>
    <property type="evidence" value="ECO:0007669"/>
    <property type="project" value="InterPro"/>
</dbReference>
<gene>
    <name evidence="10" type="ORF">CYME_CMM321C</name>
</gene>
<proteinExistence type="predicted"/>
<dbReference type="EMBL" id="AP006495">
    <property type="protein sequence ID" value="BAM81141.1"/>
    <property type="molecule type" value="Genomic_DNA"/>
</dbReference>
<dbReference type="PROSITE" id="PS00466">
    <property type="entry name" value="ZF_TFIIS_1"/>
    <property type="match status" value="1"/>
</dbReference>
<keyword evidence="5" id="KW-0862">Zinc</keyword>
<evidence type="ECO:0000256" key="4">
    <source>
        <dbReference type="ARBA" id="ARBA00022771"/>
    </source>
</evidence>
<dbReference type="Gramene" id="CMM321CT">
    <property type="protein sequence ID" value="CMM321CT"/>
    <property type="gene ID" value="CMM321C"/>
</dbReference>
<dbReference type="PROSITE" id="PS51133">
    <property type="entry name" value="ZF_TFIIS_2"/>
    <property type="match status" value="1"/>
</dbReference>
<dbReference type="GO" id="GO:0008270">
    <property type="term" value="F:zinc ion binding"/>
    <property type="evidence" value="ECO:0007669"/>
    <property type="project" value="UniProtKB-KW"/>
</dbReference>
<dbReference type="PANTHER" id="PTHR11239">
    <property type="entry name" value="DNA-DIRECTED RNA POLYMERASE"/>
    <property type="match status" value="1"/>
</dbReference>
<dbReference type="InterPro" id="IPR034014">
    <property type="entry name" value="Zn_ribbon_RPC11_C"/>
</dbReference>
<feature type="region of interest" description="Disordered" evidence="8">
    <location>
        <begin position="91"/>
        <end position="117"/>
    </location>
</feature>
<reference evidence="10 11" key="2">
    <citation type="journal article" date="2007" name="BMC Biol.">
        <title>A 100%-complete sequence reveals unusually simple genomic features in the hot-spring red alga Cyanidioschyzon merolae.</title>
        <authorList>
            <person name="Nozaki H."/>
            <person name="Takano H."/>
            <person name="Misumi O."/>
            <person name="Terasawa K."/>
            <person name="Matsuzaki M."/>
            <person name="Maruyama S."/>
            <person name="Nishida K."/>
            <person name="Yagisawa F."/>
            <person name="Yoshida Y."/>
            <person name="Fujiwara T."/>
            <person name="Takio S."/>
            <person name="Tamura K."/>
            <person name="Chung S.J."/>
            <person name="Nakamura S."/>
            <person name="Kuroiwa H."/>
            <person name="Tanaka K."/>
            <person name="Sato N."/>
            <person name="Kuroiwa T."/>
        </authorList>
    </citation>
    <scope>NUCLEOTIDE SEQUENCE [LARGE SCALE GENOMIC DNA]</scope>
    <source>
        <strain evidence="10 11">10D</strain>
    </source>
</reference>
<keyword evidence="2" id="KW-0240">DNA-directed RNA polymerase</keyword>
<accession>M1UTK9</accession>
<feature type="domain" description="TFIIS-type" evidence="9">
    <location>
        <begin position="247"/>
        <end position="287"/>
    </location>
</feature>
<sequence length="288" mass="32513">MHALTTRLGSKGEHDRLLRMHWITPSLPLPPNLPECVAYPLDRDAVSDASGKASTWPRKGNRASSKLVCIRNASLPCFECRSCPPKPVRIKQQSKSTEIDRQIERTSEHSNAPYPPDTLVGGMPSSERGKHIARNSFSFRLEFSVAEGGNTPTAPTVCEDLMLYCPVCYERVRTVQHQRRVDQVLTCLLCRRCGYCYTPPPNTTWTEPLHPWTARDRNQVRAGVSQTLQQPEELVVLGAESAGQETSQVRCERCSARKASFYQLQTRSADEPMTTFYRCLECGAQWRE</sequence>
<reference evidence="10 11" key="1">
    <citation type="journal article" date="2004" name="Nature">
        <title>Genome sequence of the ultrasmall unicellular red alga Cyanidioschyzon merolae 10D.</title>
        <authorList>
            <person name="Matsuzaki M."/>
            <person name="Misumi O."/>
            <person name="Shin-i T."/>
            <person name="Maruyama S."/>
            <person name="Takahara M."/>
            <person name="Miyagishima S."/>
            <person name="Mori T."/>
            <person name="Nishida K."/>
            <person name="Yagisawa F."/>
            <person name="Nishida K."/>
            <person name="Yoshida Y."/>
            <person name="Nishimura Y."/>
            <person name="Nakao S."/>
            <person name="Kobayashi T."/>
            <person name="Momoyama Y."/>
            <person name="Higashiyama T."/>
            <person name="Minoda A."/>
            <person name="Sano M."/>
            <person name="Nomoto H."/>
            <person name="Oishi K."/>
            <person name="Hayashi H."/>
            <person name="Ohta F."/>
            <person name="Nishizaka S."/>
            <person name="Haga S."/>
            <person name="Miura S."/>
            <person name="Morishita T."/>
            <person name="Kabeya Y."/>
            <person name="Terasawa K."/>
            <person name="Suzuki Y."/>
            <person name="Ishii Y."/>
            <person name="Asakawa S."/>
            <person name="Takano H."/>
            <person name="Ohta N."/>
            <person name="Kuroiwa H."/>
            <person name="Tanaka K."/>
            <person name="Shimizu N."/>
            <person name="Sugano S."/>
            <person name="Sato N."/>
            <person name="Nozaki H."/>
            <person name="Ogasawara N."/>
            <person name="Kohara Y."/>
            <person name="Kuroiwa T."/>
        </authorList>
    </citation>
    <scope>NUCLEOTIDE SEQUENCE [LARGE SCALE GENOMIC DNA]</scope>
    <source>
        <strain evidence="10 11">10D</strain>
    </source>
</reference>
<dbReference type="Pfam" id="PF01096">
    <property type="entry name" value="Zn_ribbon_TFIIS"/>
    <property type="match status" value="1"/>
</dbReference>
<dbReference type="InterPro" id="IPR001222">
    <property type="entry name" value="Znf_TFIIS"/>
</dbReference>
<dbReference type="Gene3D" id="2.20.25.10">
    <property type="match status" value="1"/>
</dbReference>
<protein>
    <submittedName>
        <fullName evidence="10">RNA polymerase III subunit</fullName>
    </submittedName>
</protein>
<evidence type="ECO:0000256" key="6">
    <source>
        <dbReference type="ARBA" id="ARBA00023242"/>
    </source>
</evidence>
<evidence type="ECO:0000256" key="8">
    <source>
        <dbReference type="SAM" id="MobiDB-lite"/>
    </source>
</evidence>
<dbReference type="Proteomes" id="UP000007014">
    <property type="component" value="Chromosome 13"/>
</dbReference>
<dbReference type="PANTHER" id="PTHR11239:SF12">
    <property type="entry name" value="DNA-DIRECTED RNA POLYMERASE III SUBUNIT RPC10"/>
    <property type="match status" value="1"/>
</dbReference>
<evidence type="ECO:0000256" key="1">
    <source>
        <dbReference type="ARBA" id="ARBA00004123"/>
    </source>
</evidence>
<comment type="subcellular location">
    <subcellularLocation>
        <location evidence="1">Nucleus</location>
    </subcellularLocation>
</comment>
<keyword evidence="3" id="KW-0479">Metal-binding</keyword>
<name>M1UTK9_CYAM1</name>
<dbReference type="HOGENOM" id="CLU_967591_0_0_1"/>
<dbReference type="InterPro" id="IPR012164">
    <property type="entry name" value="Rpa12/Rpb9/Rpc10/TFS"/>
</dbReference>
<dbReference type="AlphaFoldDB" id="M1UTK9"/>
<evidence type="ECO:0000256" key="7">
    <source>
        <dbReference type="PROSITE-ProRule" id="PRU00472"/>
    </source>
</evidence>
<dbReference type="GO" id="GO:0003676">
    <property type="term" value="F:nucleic acid binding"/>
    <property type="evidence" value="ECO:0007669"/>
    <property type="project" value="InterPro"/>
</dbReference>
<dbReference type="GO" id="GO:0006386">
    <property type="term" value="P:termination of RNA polymerase III transcription"/>
    <property type="evidence" value="ECO:0007669"/>
    <property type="project" value="TreeGrafter"/>
</dbReference>
<dbReference type="STRING" id="280699.M1UTK9"/>
<evidence type="ECO:0000256" key="5">
    <source>
        <dbReference type="ARBA" id="ARBA00022833"/>
    </source>
</evidence>
<dbReference type="RefSeq" id="XP_005537177.1">
    <property type="nucleotide sequence ID" value="XM_005537120.1"/>
</dbReference>
<organism evidence="10 11">
    <name type="scientific">Cyanidioschyzon merolae (strain NIES-3377 / 10D)</name>
    <name type="common">Unicellular red alga</name>
    <dbReference type="NCBI Taxonomy" id="280699"/>
    <lineage>
        <taxon>Eukaryota</taxon>
        <taxon>Rhodophyta</taxon>
        <taxon>Bangiophyceae</taxon>
        <taxon>Cyanidiales</taxon>
        <taxon>Cyanidiaceae</taxon>
        <taxon>Cyanidioschyzon</taxon>
    </lineage>
</organism>
<evidence type="ECO:0000256" key="2">
    <source>
        <dbReference type="ARBA" id="ARBA00022478"/>
    </source>
</evidence>
<evidence type="ECO:0000313" key="11">
    <source>
        <dbReference type="Proteomes" id="UP000007014"/>
    </source>
</evidence>
<keyword evidence="6" id="KW-0539">Nucleus</keyword>
<evidence type="ECO:0000259" key="9">
    <source>
        <dbReference type="PROSITE" id="PS51133"/>
    </source>
</evidence>
<dbReference type="eggNOG" id="KOG2906">
    <property type="taxonomic scope" value="Eukaryota"/>
</dbReference>
<keyword evidence="4 7" id="KW-0863">Zinc-finger</keyword>
<dbReference type="CDD" id="cd10509">
    <property type="entry name" value="Zn-ribbon_RPC11"/>
    <property type="match status" value="1"/>
</dbReference>
<dbReference type="KEGG" id="cme:CYME_CMM321C"/>
<dbReference type="SUPFAM" id="SSF57783">
    <property type="entry name" value="Zinc beta-ribbon"/>
    <property type="match status" value="1"/>
</dbReference>
<keyword evidence="2" id="KW-0804">Transcription</keyword>
<dbReference type="GO" id="GO:0005666">
    <property type="term" value="C:RNA polymerase III complex"/>
    <property type="evidence" value="ECO:0007669"/>
    <property type="project" value="TreeGrafter"/>
</dbReference>
<dbReference type="SMART" id="SM00440">
    <property type="entry name" value="ZnF_C2C2"/>
    <property type="match status" value="1"/>
</dbReference>
<evidence type="ECO:0000313" key="10">
    <source>
        <dbReference type="EMBL" id="BAM81141.1"/>
    </source>
</evidence>
<keyword evidence="11" id="KW-1185">Reference proteome</keyword>
<evidence type="ECO:0000256" key="3">
    <source>
        <dbReference type="ARBA" id="ARBA00022723"/>
    </source>
</evidence>
<dbReference type="GeneID" id="16994995"/>
<dbReference type="OrthoDB" id="282152at2759"/>
<feature type="compositionally biased region" description="Basic and acidic residues" evidence="8">
    <location>
        <begin position="97"/>
        <end position="108"/>
    </location>
</feature>